<reference evidence="1" key="1">
    <citation type="submission" date="2014-09" db="EMBL/GenBank/DDBJ databases">
        <authorList>
            <person name="Magalhaes I.L.F."/>
            <person name="Oliveira U."/>
            <person name="Santos F.R."/>
            <person name="Vidigal T.H.D.A."/>
            <person name="Brescovit A.D."/>
            <person name="Santos A.J."/>
        </authorList>
    </citation>
    <scope>NUCLEOTIDE SEQUENCE</scope>
    <source>
        <tissue evidence="1">Shoot tissue taken approximately 20 cm above the soil surface</tissue>
    </source>
</reference>
<dbReference type="AlphaFoldDB" id="A0A0A9T0T8"/>
<organism evidence="1">
    <name type="scientific">Arundo donax</name>
    <name type="common">Giant reed</name>
    <name type="synonym">Donax arundinaceus</name>
    <dbReference type="NCBI Taxonomy" id="35708"/>
    <lineage>
        <taxon>Eukaryota</taxon>
        <taxon>Viridiplantae</taxon>
        <taxon>Streptophyta</taxon>
        <taxon>Embryophyta</taxon>
        <taxon>Tracheophyta</taxon>
        <taxon>Spermatophyta</taxon>
        <taxon>Magnoliopsida</taxon>
        <taxon>Liliopsida</taxon>
        <taxon>Poales</taxon>
        <taxon>Poaceae</taxon>
        <taxon>PACMAD clade</taxon>
        <taxon>Arundinoideae</taxon>
        <taxon>Arundineae</taxon>
        <taxon>Arundo</taxon>
    </lineage>
</organism>
<name>A0A0A9T0T8_ARUDO</name>
<protein>
    <submittedName>
        <fullName evidence="1">Uncharacterized protein</fullName>
    </submittedName>
</protein>
<dbReference type="EMBL" id="GBRH01262425">
    <property type="protein sequence ID" value="JAD35470.1"/>
    <property type="molecule type" value="Transcribed_RNA"/>
</dbReference>
<accession>A0A0A9T0T8</accession>
<sequence>MCLISSSSSWARSSVQSVVMPFSTAPIST</sequence>
<reference evidence="1" key="2">
    <citation type="journal article" date="2015" name="Data Brief">
        <title>Shoot transcriptome of the giant reed, Arundo donax.</title>
        <authorList>
            <person name="Barrero R.A."/>
            <person name="Guerrero F.D."/>
            <person name="Moolhuijzen P."/>
            <person name="Goolsby J.A."/>
            <person name="Tidwell J."/>
            <person name="Bellgard S.E."/>
            <person name="Bellgard M.I."/>
        </authorList>
    </citation>
    <scope>NUCLEOTIDE SEQUENCE</scope>
    <source>
        <tissue evidence="1">Shoot tissue taken approximately 20 cm above the soil surface</tissue>
    </source>
</reference>
<proteinExistence type="predicted"/>
<evidence type="ECO:0000313" key="1">
    <source>
        <dbReference type="EMBL" id="JAD35470.1"/>
    </source>
</evidence>